<dbReference type="AlphaFoldDB" id="A0A484M0S8"/>
<evidence type="ECO:0000256" key="1">
    <source>
        <dbReference type="SAM" id="MobiDB-lite"/>
    </source>
</evidence>
<feature type="compositionally biased region" description="Basic and acidic residues" evidence="1">
    <location>
        <begin position="39"/>
        <end position="82"/>
    </location>
</feature>
<name>A0A484M0S8_9ASTE</name>
<reference evidence="2" key="1">
    <citation type="submission" date="2018-04" db="EMBL/GenBank/DDBJ databases">
        <authorList>
            <person name="Vogel A."/>
        </authorList>
    </citation>
    <scope>NUCLEOTIDE SEQUENCE [LARGE SCALE GENOMIC DNA]</scope>
</reference>
<feature type="region of interest" description="Disordered" evidence="1">
    <location>
        <begin position="143"/>
        <end position="190"/>
    </location>
</feature>
<evidence type="ECO:0000313" key="3">
    <source>
        <dbReference type="Proteomes" id="UP000595140"/>
    </source>
</evidence>
<accession>A0A484M0S8</accession>
<organism evidence="2 3">
    <name type="scientific">Cuscuta campestris</name>
    <dbReference type="NCBI Taxonomy" id="132261"/>
    <lineage>
        <taxon>Eukaryota</taxon>
        <taxon>Viridiplantae</taxon>
        <taxon>Streptophyta</taxon>
        <taxon>Embryophyta</taxon>
        <taxon>Tracheophyta</taxon>
        <taxon>Spermatophyta</taxon>
        <taxon>Magnoliopsida</taxon>
        <taxon>eudicotyledons</taxon>
        <taxon>Gunneridae</taxon>
        <taxon>Pentapetalae</taxon>
        <taxon>asterids</taxon>
        <taxon>lamiids</taxon>
        <taxon>Solanales</taxon>
        <taxon>Convolvulaceae</taxon>
        <taxon>Cuscuteae</taxon>
        <taxon>Cuscuta</taxon>
        <taxon>Cuscuta subgen. Grammica</taxon>
        <taxon>Cuscuta sect. Cleistogrammica</taxon>
    </lineage>
</organism>
<feature type="compositionally biased region" description="Polar residues" evidence="1">
    <location>
        <begin position="14"/>
        <end position="34"/>
    </location>
</feature>
<evidence type="ECO:0008006" key="4">
    <source>
        <dbReference type="Google" id="ProtNLM"/>
    </source>
</evidence>
<feature type="region of interest" description="Disordered" evidence="1">
    <location>
        <begin position="1"/>
        <end position="84"/>
    </location>
</feature>
<keyword evidence="3" id="KW-1185">Reference proteome</keyword>
<dbReference type="Proteomes" id="UP000595140">
    <property type="component" value="Unassembled WGS sequence"/>
</dbReference>
<sequence length="190" mass="21762">MAKMKGRHRKNGSPIDQSQAILGFRTGSSRNTAENKAAGSDDGKNKQIWEPKMKEDVQSEKKDATPSTENEKRKEEANDGIHPKSYADVLKIQIEVQVHQSFPDKVQSVDEDDRVITQEVAYEWKPILCDHCNKLRHDSLQCRNKEKDQKGQRGGQKKIWVPKQKKARNKEAENGERIEKTDTTDKPRQA</sequence>
<gene>
    <name evidence="2" type="ORF">CCAM_LOCUS24188</name>
</gene>
<proteinExistence type="predicted"/>
<protein>
    <recommendedName>
        <fullName evidence="4">Zinc knuckle CX2CX4HX4C domain-containing protein</fullName>
    </recommendedName>
</protein>
<feature type="compositionally biased region" description="Basic and acidic residues" evidence="1">
    <location>
        <begin position="169"/>
        <end position="190"/>
    </location>
</feature>
<dbReference type="EMBL" id="OOIL02002358">
    <property type="protein sequence ID" value="VFQ82412.1"/>
    <property type="molecule type" value="Genomic_DNA"/>
</dbReference>
<feature type="compositionally biased region" description="Basic residues" evidence="1">
    <location>
        <begin position="1"/>
        <end position="11"/>
    </location>
</feature>
<evidence type="ECO:0000313" key="2">
    <source>
        <dbReference type="EMBL" id="VFQ82412.1"/>
    </source>
</evidence>